<feature type="region of interest" description="Disordered" evidence="6">
    <location>
        <begin position="1"/>
        <end position="59"/>
    </location>
</feature>
<gene>
    <name evidence="8" type="primary">OXR1</name>
    <name evidence="8" type="ORF">D7B24_000753</name>
</gene>
<feature type="domain" description="TLDc" evidence="7">
    <location>
        <begin position="75"/>
        <end position="367"/>
    </location>
</feature>
<comment type="similarity">
    <text evidence="2">Belongs to the OXR1 family.</text>
</comment>
<dbReference type="GO" id="GO:0005739">
    <property type="term" value="C:mitochondrion"/>
    <property type="evidence" value="ECO:0007669"/>
    <property type="project" value="UniProtKB-SubCell"/>
</dbReference>
<comment type="function">
    <text evidence="4">May be involved in protection from oxidative damage.</text>
</comment>
<dbReference type="GO" id="GO:0006979">
    <property type="term" value="P:response to oxidative stress"/>
    <property type="evidence" value="ECO:0007669"/>
    <property type="project" value="TreeGrafter"/>
</dbReference>
<dbReference type="Proteomes" id="UP000267145">
    <property type="component" value="Unassembled WGS sequence"/>
</dbReference>
<accession>A0A3M9Y144</accession>
<dbReference type="SMART" id="SM00584">
    <property type="entry name" value="TLDc"/>
    <property type="match status" value="1"/>
</dbReference>
<evidence type="ECO:0000256" key="5">
    <source>
        <dbReference type="ARBA" id="ARBA00040604"/>
    </source>
</evidence>
<evidence type="ECO:0000313" key="8">
    <source>
        <dbReference type="EMBL" id="RNJ54229.1"/>
    </source>
</evidence>
<dbReference type="Pfam" id="PF07534">
    <property type="entry name" value="TLD"/>
    <property type="match status" value="2"/>
</dbReference>
<keyword evidence="9" id="KW-1185">Reference proteome</keyword>
<evidence type="ECO:0000259" key="7">
    <source>
        <dbReference type="PROSITE" id="PS51886"/>
    </source>
</evidence>
<dbReference type="PANTHER" id="PTHR23354">
    <property type="entry name" value="NUCLEOLAR PROTEIN 7/ESTROGEN RECEPTOR COACTIVATOR-RELATED"/>
    <property type="match status" value="1"/>
</dbReference>
<evidence type="ECO:0000313" key="9">
    <source>
        <dbReference type="Proteomes" id="UP000267145"/>
    </source>
</evidence>
<feature type="region of interest" description="Disordered" evidence="6">
    <location>
        <begin position="258"/>
        <end position="286"/>
    </location>
</feature>
<keyword evidence="3" id="KW-0496">Mitochondrion</keyword>
<dbReference type="InterPro" id="IPR006571">
    <property type="entry name" value="TLDc_dom"/>
</dbReference>
<evidence type="ECO:0000256" key="2">
    <source>
        <dbReference type="ARBA" id="ARBA00009540"/>
    </source>
</evidence>
<sequence length="368" mass="38676">MWSSLTRHFSSADMAADDAPPGPRHLAHAHTDPLAGVTGVYTPPHLRRTASPFRPPPLDPVVLDGHRAATPASARLLGRAVAEEVRSRLPERLRIVEHWRLVYSLAQDGASLHTLYARAAAVQGARIGFVLVVRDDAGGVRLAPSSSSLLSSLCRDVPPLSAEMFLSSPLSAEMFLLSLPTCSSLLSPSSLPSLCRHVPPADEQTFGAYLSEHPRPAPGYFGNGECFLWRASAIAALPPPPSADTAPAARSTTIAPDLLTGEPETTPSETPAGASSPAAPAAPQAQAPAPVPALRFKAFPYSGENEYCINCETGFLSMGAGDGHYGLWLDGGLARGRSGRSLTFGNEPLSDEGDKFGVLGVELWVLGA</sequence>
<evidence type="ECO:0000256" key="1">
    <source>
        <dbReference type="ARBA" id="ARBA00004173"/>
    </source>
</evidence>
<dbReference type="EMBL" id="RBVV01000111">
    <property type="protein sequence ID" value="RNJ54229.1"/>
    <property type="molecule type" value="Genomic_DNA"/>
</dbReference>
<dbReference type="RefSeq" id="XP_028492387.1">
    <property type="nucleotide sequence ID" value="XM_028635005.1"/>
</dbReference>
<reference evidence="8 9" key="1">
    <citation type="submission" date="2018-10" db="EMBL/GenBank/DDBJ databases">
        <title>Genome sequence of Verticillium nonalfalfae VnAa140.</title>
        <authorList>
            <person name="Stajich J.E."/>
            <person name="Kasson M.T."/>
        </authorList>
    </citation>
    <scope>NUCLEOTIDE SEQUENCE [LARGE SCALE GENOMIC DNA]</scope>
    <source>
        <strain evidence="8 9">VnAa140</strain>
    </source>
</reference>
<dbReference type="AlphaFoldDB" id="A0A3M9Y144"/>
<evidence type="ECO:0000256" key="4">
    <source>
        <dbReference type="ARBA" id="ARBA00037112"/>
    </source>
</evidence>
<dbReference type="GeneID" id="39604442"/>
<dbReference type="STRING" id="1051616.A0A3M9Y144"/>
<evidence type="ECO:0000256" key="3">
    <source>
        <dbReference type="ARBA" id="ARBA00023128"/>
    </source>
</evidence>
<dbReference type="PANTHER" id="PTHR23354:SF62">
    <property type="entry name" value="MUSTARD, ISOFORM V"/>
    <property type="match status" value="1"/>
</dbReference>
<proteinExistence type="inferred from homology"/>
<dbReference type="PROSITE" id="PS51886">
    <property type="entry name" value="TLDC"/>
    <property type="match status" value="1"/>
</dbReference>
<dbReference type="GO" id="GO:0005634">
    <property type="term" value="C:nucleus"/>
    <property type="evidence" value="ECO:0007669"/>
    <property type="project" value="TreeGrafter"/>
</dbReference>
<protein>
    <recommendedName>
        <fullName evidence="5">Oxidation resistance protein 1</fullName>
    </recommendedName>
</protein>
<feature type="compositionally biased region" description="Low complexity" evidence="6">
    <location>
        <begin position="262"/>
        <end position="286"/>
    </location>
</feature>
<comment type="caution">
    <text evidence="8">The sequence shown here is derived from an EMBL/GenBank/DDBJ whole genome shotgun (WGS) entry which is preliminary data.</text>
</comment>
<evidence type="ECO:0000256" key="6">
    <source>
        <dbReference type="SAM" id="MobiDB-lite"/>
    </source>
</evidence>
<organism evidence="8 9">
    <name type="scientific">Verticillium nonalfalfae</name>
    <dbReference type="NCBI Taxonomy" id="1051616"/>
    <lineage>
        <taxon>Eukaryota</taxon>
        <taxon>Fungi</taxon>
        <taxon>Dikarya</taxon>
        <taxon>Ascomycota</taxon>
        <taxon>Pezizomycotina</taxon>
        <taxon>Sordariomycetes</taxon>
        <taxon>Hypocreomycetidae</taxon>
        <taxon>Glomerellales</taxon>
        <taxon>Plectosphaerellaceae</taxon>
        <taxon>Verticillium</taxon>
    </lineage>
</organism>
<comment type="subcellular location">
    <subcellularLocation>
        <location evidence="1">Mitochondrion</location>
    </subcellularLocation>
</comment>
<name>A0A3M9Y144_9PEZI</name>